<evidence type="ECO:0000313" key="1">
    <source>
        <dbReference type="EMBL" id="QPE05078.1"/>
    </source>
</evidence>
<evidence type="ECO:0000313" key="2">
    <source>
        <dbReference type="Proteomes" id="UP000594480"/>
    </source>
</evidence>
<dbReference type="AlphaFoldDB" id="A0A7S8MY64"/>
<accession>A0A7S8MY64</accession>
<dbReference type="Proteomes" id="UP000594480">
    <property type="component" value="Chromosome"/>
</dbReference>
<proteinExistence type="predicted"/>
<dbReference type="KEGG" id="msf:IT882_02920"/>
<name>A0A7S8MY64_9MICO</name>
<organism evidence="1 2">
    <name type="scientific">Microbacterium schleiferi</name>
    <dbReference type="NCBI Taxonomy" id="69362"/>
    <lineage>
        <taxon>Bacteria</taxon>
        <taxon>Bacillati</taxon>
        <taxon>Actinomycetota</taxon>
        <taxon>Actinomycetes</taxon>
        <taxon>Micrococcales</taxon>
        <taxon>Microbacteriaceae</taxon>
        <taxon>Microbacterium</taxon>
    </lineage>
</organism>
<keyword evidence="2" id="KW-1185">Reference proteome</keyword>
<dbReference type="EMBL" id="CP064760">
    <property type="protein sequence ID" value="QPE05078.1"/>
    <property type="molecule type" value="Genomic_DNA"/>
</dbReference>
<dbReference type="RefSeq" id="WP_195693097.1">
    <property type="nucleotide sequence ID" value="NZ_CP064760.1"/>
</dbReference>
<protein>
    <submittedName>
        <fullName evidence="1">Uncharacterized protein</fullName>
    </submittedName>
</protein>
<gene>
    <name evidence="1" type="ORF">IT882_02920</name>
</gene>
<reference evidence="1 2" key="1">
    <citation type="submission" date="2020-11" db="EMBL/GenBank/DDBJ databases">
        <title>Amino acid is mineralized and recycled by bacteria in oceanic microbiome.</title>
        <authorList>
            <person name="Zheng L.Y."/>
        </authorList>
    </citation>
    <scope>NUCLEOTIDE SEQUENCE [LARGE SCALE GENOMIC DNA]</scope>
    <source>
        <strain evidence="1 2">A32-1</strain>
    </source>
</reference>
<sequence length="98" mass="10593">MCEYGWCATAHAATNHSADEDHRSPGVAIRARVRSVDSADAGDDVDLEVGILRRADEDQSWLVIDAGRGVGVEIALDDVPRVVRDLVRDTTLRSVAHA</sequence>